<name>E0XY74_9CHLR</name>
<reference evidence="1" key="1">
    <citation type="journal article" date="2011" name="Environ. Microbiol.">
        <title>Time-series analyses of Monterey Bay coastal microbial picoplankton using a 'genome proxy' microarray.</title>
        <authorList>
            <person name="Rich V.I."/>
            <person name="Pham V.D."/>
            <person name="Eppley J."/>
            <person name="Shi Y."/>
            <person name="DeLong E.F."/>
        </authorList>
    </citation>
    <scope>NUCLEOTIDE SEQUENCE</scope>
</reference>
<dbReference type="InterPro" id="IPR044924">
    <property type="entry name" value="HAD-SF_hydro_IA_REG-2-like_cap"/>
</dbReference>
<dbReference type="NCBIfam" id="TIGR01509">
    <property type="entry name" value="HAD-SF-IA-v3"/>
    <property type="match status" value="1"/>
</dbReference>
<organism evidence="1">
    <name type="scientific">uncultured Chloroflexi bacterium HF0500_03M05</name>
    <dbReference type="NCBI Taxonomy" id="710737"/>
    <lineage>
        <taxon>Bacteria</taxon>
        <taxon>Bacillati</taxon>
        <taxon>Chloroflexota</taxon>
        <taxon>environmental samples</taxon>
    </lineage>
</organism>
<dbReference type="SUPFAM" id="SSF56784">
    <property type="entry name" value="HAD-like"/>
    <property type="match status" value="1"/>
</dbReference>
<dbReference type="Pfam" id="PF00702">
    <property type="entry name" value="Hydrolase"/>
    <property type="match status" value="1"/>
</dbReference>
<dbReference type="PANTHER" id="PTHR46191">
    <property type="match status" value="1"/>
</dbReference>
<dbReference type="GO" id="GO:0016787">
    <property type="term" value="F:hydrolase activity"/>
    <property type="evidence" value="ECO:0007669"/>
    <property type="project" value="UniProtKB-KW"/>
</dbReference>
<dbReference type="Gene3D" id="1.10.150.720">
    <property type="entry name" value="Haloacid dehalogenase-like hydrolase"/>
    <property type="match status" value="1"/>
</dbReference>
<dbReference type="InterPro" id="IPR006439">
    <property type="entry name" value="HAD-SF_hydro_IA"/>
</dbReference>
<dbReference type="AlphaFoldDB" id="E0XY74"/>
<dbReference type="EMBL" id="GU474918">
    <property type="protein sequence ID" value="ADI19365.1"/>
    <property type="molecule type" value="Genomic_DNA"/>
</dbReference>
<dbReference type="InterPro" id="IPR051828">
    <property type="entry name" value="HAD-like_hydrolase_domain"/>
</dbReference>
<dbReference type="InterPro" id="IPR036412">
    <property type="entry name" value="HAD-like_sf"/>
</dbReference>
<evidence type="ECO:0000313" key="1">
    <source>
        <dbReference type="EMBL" id="ADI19365.1"/>
    </source>
</evidence>
<dbReference type="PANTHER" id="PTHR46191:SF2">
    <property type="entry name" value="HALOACID DEHALOGENASE-LIKE HYDROLASE DOMAIN-CONTAINING PROTEIN 3"/>
    <property type="match status" value="1"/>
</dbReference>
<dbReference type="NCBIfam" id="TIGR01549">
    <property type="entry name" value="HAD-SF-IA-v1"/>
    <property type="match status" value="1"/>
</dbReference>
<keyword evidence="1" id="KW-0378">Hydrolase</keyword>
<protein>
    <submittedName>
        <fullName evidence="1">Predicted hydrolase (Had superfamily)</fullName>
    </submittedName>
</protein>
<sequence>MYGTLAGFQPSRYEVQSQACANFGIEVTPDGILRGYAAADAYMSELNSLFPIRLRTADKRDEFFAEYERLVLSGSGVNITAERALKIFRRLSQIPYKLVPFDDVAPTLKQLKSRGLTLGLISNIDRDSTELAESLGLTAYLDLHVTSIEVGANKPDPAIFHAALTKAKARSEETVHVGDQPKSDIEGALTAGIRPVLLDRDGNHVDFTLCSRIESLLELPTLLEKLSAF</sequence>
<dbReference type="Gene3D" id="3.40.50.1000">
    <property type="entry name" value="HAD superfamily/HAD-like"/>
    <property type="match status" value="1"/>
</dbReference>
<dbReference type="InterPro" id="IPR023214">
    <property type="entry name" value="HAD_sf"/>
</dbReference>
<proteinExistence type="predicted"/>
<accession>E0XY74</accession>